<evidence type="ECO:0000313" key="3">
    <source>
        <dbReference type="EMBL" id="GJE94000.1"/>
    </source>
</evidence>
<evidence type="ECO:0000313" key="4">
    <source>
        <dbReference type="Proteomes" id="UP000703269"/>
    </source>
</evidence>
<dbReference type="PANTHER" id="PTHR40465:SF1">
    <property type="entry name" value="DUF6534 DOMAIN-CONTAINING PROTEIN"/>
    <property type="match status" value="1"/>
</dbReference>
<dbReference type="InterPro" id="IPR045339">
    <property type="entry name" value="DUF6534"/>
</dbReference>
<dbReference type="AlphaFoldDB" id="A0A9P3LG67"/>
<keyword evidence="1" id="KW-1133">Transmembrane helix</keyword>
<feature type="transmembrane region" description="Helical" evidence="1">
    <location>
        <begin position="156"/>
        <end position="183"/>
    </location>
</feature>
<dbReference type="EMBL" id="BPQB01000036">
    <property type="protein sequence ID" value="GJE94000.1"/>
    <property type="molecule type" value="Genomic_DNA"/>
</dbReference>
<dbReference type="PANTHER" id="PTHR40465">
    <property type="entry name" value="CHROMOSOME 1, WHOLE GENOME SHOTGUN SEQUENCE"/>
    <property type="match status" value="1"/>
</dbReference>
<protein>
    <recommendedName>
        <fullName evidence="2">DUF6534 domain-containing protein</fullName>
    </recommendedName>
</protein>
<keyword evidence="1" id="KW-0472">Membrane</keyword>
<evidence type="ECO:0000256" key="1">
    <source>
        <dbReference type="SAM" id="Phobius"/>
    </source>
</evidence>
<comment type="caution">
    <text evidence="3">The sequence shown here is derived from an EMBL/GenBank/DDBJ whole genome shotgun (WGS) entry which is preliminary data.</text>
</comment>
<organism evidence="3 4">
    <name type="scientific">Phanerochaete sordida</name>
    <dbReference type="NCBI Taxonomy" id="48140"/>
    <lineage>
        <taxon>Eukaryota</taxon>
        <taxon>Fungi</taxon>
        <taxon>Dikarya</taxon>
        <taxon>Basidiomycota</taxon>
        <taxon>Agaricomycotina</taxon>
        <taxon>Agaricomycetes</taxon>
        <taxon>Polyporales</taxon>
        <taxon>Phanerochaetaceae</taxon>
        <taxon>Phanerochaete</taxon>
    </lineage>
</organism>
<feature type="transmembrane region" description="Helical" evidence="1">
    <location>
        <begin position="189"/>
        <end position="210"/>
    </location>
</feature>
<name>A0A9P3LG67_9APHY</name>
<feature type="transmembrane region" description="Helical" evidence="1">
    <location>
        <begin position="125"/>
        <end position="144"/>
    </location>
</feature>
<accession>A0A9P3LG67</accession>
<keyword evidence="4" id="KW-1185">Reference proteome</keyword>
<proteinExistence type="predicted"/>
<reference evidence="3 4" key="1">
    <citation type="submission" date="2021-08" db="EMBL/GenBank/DDBJ databases">
        <title>Draft Genome Sequence of Phanerochaete sordida strain YK-624.</title>
        <authorList>
            <person name="Mori T."/>
            <person name="Dohra H."/>
            <person name="Suzuki T."/>
            <person name="Kawagishi H."/>
            <person name="Hirai H."/>
        </authorList>
    </citation>
    <scope>NUCLEOTIDE SEQUENCE [LARGE SCALE GENOMIC DNA]</scope>
    <source>
        <strain evidence="3 4">YK-624</strain>
    </source>
</reference>
<dbReference type="Proteomes" id="UP000703269">
    <property type="component" value="Unassembled WGS sequence"/>
</dbReference>
<keyword evidence="1" id="KW-0812">Transmembrane</keyword>
<evidence type="ECO:0000259" key="2">
    <source>
        <dbReference type="Pfam" id="PF20152"/>
    </source>
</evidence>
<feature type="transmembrane region" description="Helical" evidence="1">
    <location>
        <begin position="50"/>
        <end position="69"/>
    </location>
</feature>
<dbReference type="OrthoDB" id="2535105at2759"/>
<sequence length="281" mass="31238">MRTVYNWAVNDFMDPAALANVDRILGLGVPLGSLSDLLVTLVYAHRIWKFGGTSLIVRGIVSAIVSGAWGPDDDGWSWYFVPHFCATLHLLTTWRTSIAISVMSFKPETYAEFSGRYMWLWDATLSARVAVDFLIASTTCTMLYRCRKHAKRTKSVIRLVILYTVNTCVLTTICSLMVIITYAAFPDTFIAFTFSFFIPHLMFNSLLAILNSRQMMRNAVARKNMQPISLSGATLTQQMAMHVDAPGDVEKAQEPAAEGRAADATECPYEVSMFSTIAGEV</sequence>
<gene>
    <name evidence="3" type="ORF">PsYK624_101680</name>
</gene>
<dbReference type="Pfam" id="PF20152">
    <property type="entry name" value="DUF6534"/>
    <property type="match status" value="1"/>
</dbReference>
<feature type="domain" description="DUF6534" evidence="2">
    <location>
        <begin position="129"/>
        <end position="214"/>
    </location>
</feature>